<evidence type="ECO:0000313" key="15">
    <source>
        <dbReference type="Proteomes" id="UP000323011"/>
    </source>
</evidence>
<feature type="signal peptide" evidence="12">
    <location>
        <begin position="1"/>
        <end position="23"/>
    </location>
</feature>
<evidence type="ECO:0000256" key="2">
    <source>
        <dbReference type="ARBA" id="ARBA00005097"/>
    </source>
</evidence>
<evidence type="ECO:0000256" key="6">
    <source>
        <dbReference type="ARBA" id="ARBA00022857"/>
    </source>
</evidence>
<dbReference type="EC" id="1.2.1.11" evidence="4"/>
<dbReference type="Pfam" id="PF02774">
    <property type="entry name" value="Semialdhyde_dhC"/>
    <property type="match status" value="1"/>
</dbReference>
<dbReference type="GO" id="GO:0051287">
    <property type="term" value="F:NAD binding"/>
    <property type="evidence" value="ECO:0007669"/>
    <property type="project" value="InterPro"/>
</dbReference>
<evidence type="ECO:0000256" key="9">
    <source>
        <dbReference type="ARBA" id="ARBA00049950"/>
    </source>
</evidence>
<dbReference type="InterPro" id="IPR012280">
    <property type="entry name" value="Semialdhyde_DH_dimer_dom"/>
</dbReference>
<reference evidence="14 15" key="1">
    <citation type="submission" date="2019-07" db="EMBL/GenBank/DDBJ databases">
        <title>Genomes of Cafeteria roenbergensis.</title>
        <authorList>
            <person name="Fischer M.G."/>
            <person name="Hackl T."/>
            <person name="Roman M."/>
        </authorList>
    </citation>
    <scope>NUCLEOTIDE SEQUENCE [LARGE SCALE GENOMIC DNA]</scope>
    <source>
        <strain evidence="14 15">BVI</strain>
    </source>
</reference>
<dbReference type="InterPro" id="IPR051823">
    <property type="entry name" value="ASADH-related"/>
</dbReference>
<dbReference type="SUPFAM" id="SSF55347">
    <property type="entry name" value="Glyceraldehyde-3-phosphate dehydrogenase-like, C-terminal domain"/>
    <property type="match status" value="1"/>
</dbReference>
<keyword evidence="6" id="KW-0521">NADP</keyword>
<feature type="region of interest" description="Disordered" evidence="11">
    <location>
        <begin position="28"/>
        <end position="57"/>
    </location>
</feature>
<evidence type="ECO:0000256" key="11">
    <source>
        <dbReference type="SAM" id="MobiDB-lite"/>
    </source>
</evidence>
<evidence type="ECO:0000256" key="4">
    <source>
        <dbReference type="ARBA" id="ARBA00013120"/>
    </source>
</evidence>
<organism evidence="14 15">
    <name type="scientific">Cafeteria roenbergensis</name>
    <name type="common">Marine flagellate</name>
    <dbReference type="NCBI Taxonomy" id="33653"/>
    <lineage>
        <taxon>Eukaryota</taxon>
        <taxon>Sar</taxon>
        <taxon>Stramenopiles</taxon>
        <taxon>Bigyra</taxon>
        <taxon>Opalozoa</taxon>
        <taxon>Bicosoecida</taxon>
        <taxon>Cafeteriaceae</taxon>
        <taxon>Cafeteria</taxon>
    </lineage>
</organism>
<dbReference type="CDD" id="cd18130">
    <property type="entry name" value="ASADH_C_arch_fung_like"/>
    <property type="match status" value="1"/>
</dbReference>
<dbReference type="Gene3D" id="3.30.360.10">
    <property type="entry name" value="Dihydrodipicolinate Reductase, domain 2"/>
    <property type="match status" value="1"/>
</dbReference>
<dbReference type="InterPro" id="IPR005676">
    <property type="entry name" value="Asp_semi-ald_DH_pep-lack"/>
</dbReference>
<dbReference type="EMBL" id="VLTN01000024">
    <property type="protein sequence ID" value="KAA0151905.1"/>
    <property type="molecule type" value="Genomic_DNA"/>
</dbReference>
<dbReference type="AlphaFoldDB" id="A0A5A8CFU6"/>
<dbReference type="GO" id="GO:0050661">
    <property type="term" value="F:NADP binding"/>
    <property type="evidence" value="ECO:0007669"/>
    <property type="project" value="InterPro"/>
</dbReference>
<proteinExistence type="inferred from homology"/>
<dbReference type="OMA" id="SHNTKMG"/>
<comment type="caution">
    <text evidence="14">The sequence shown here is derived from an EMBL/GenBank/DDBJ whole genome shotgun (WGS) entry which is preliminary data.</text>
</comment>
<sequence length="436" mass="44442">MAAWARTAVRAASVLAGAAGAAALTGTPHAAAAGPGASHDGVGPAPSPGQPAISGKAAGFADLAPPRRLRVGVLGATGAVGQRFIHHLEGHPWFDVVALGASRRSSGKAYGNAVHWTLDGDVPAAVASHTVRNCEPSEFGDVDFVFSALDASVAGTIEANFVSAGVPVFSNARNSRMVPNVPLVVPPVNPDHLDVVRSQRSFADSGAFIVTNANCSTTGLVCALEPIERAFGIEAAIVTTMQAISGAGYPGLSALDMLDNVIPRIGGEEAKLELEYRKILGGVNSTGTGFTDAVFPLSASANRVHVRDGHMICVSLKLRTKASPGEVEAALAGFVPRDAVVARLPSAPPAFVQVSAGGGDADRPQPRLDRDVGGGYTTVVGRVRECPVMDVKLVVCSHNTVMGAAGSSILNAELAVAKKLLRSRVGGPVASAGDRV</sequence>
<comment type="similarity">
    <text evidence="3">Belongs to the aspartate-semialdehyde dehydrogenase family.</text>
</comment>
<evidence type="ECO:0000256" key="1">
    <source>
        <dbReference type="ARBA" id="ARBA00005021"/>
    </source>
</evidence>
<evidence type="ECO:0000259" key="13">
    <source>
        <dbReference type="SMART" id="SM00859"/>
    </source>
</evidence>
<dbReference type="CDD" id="cd02315">
    <property type="entry name" value="ScASADH_like_N"/>
    <property type="match status" value="1"/>
</dbReference>
<comment type="pathway">
    <text evidence="1">Amino-acid biosynthesis; L-methionine biosynthesis via de novo pathway; L-homoserine from L-aspartate: step 2/3.</text>
</comment>
<keyword evidence="5" id="KW-0791">Threonine biosynthesis</keyword>
<keyword evidence="5" id="KW-0028">Amino-acid biosynthesis</keyword>
<feature type="domain" description="Semialdehyde dehydrogenase NAD-binding" evidence="13">
    <location>
        <begin position="70"/>
        <end position="196"/>
    </location>
</feature>
<dbReference type="Pfam" id="PF01118">
    <property type="entry name" value="Semialdhyde_dh"/>
    <property type="match status" value="1"/>
</dbReference>
<dbReference type="Gene3D" id="3.40.50.720">
    <property type="entry name" value="NAD(P)-binding Rossmann-like Domain"/>
    <property type="match status" value="1"/>
</dbReference>
<gene>
    <name evidence="14" type="ORF">FNF29_04311</name>
</gene>
<comment type="pathway">
    <text evidence="2">Amino-acid biosynthesis; L-threonine biosynthesis; L-threonine from L-aspartate: step 2/5.</text>
</comment>
<evidence type="ECO:0000256" key="8">
    <source>
        <dbReference type="ARBA" id="ARBA00049864"/>
    </source>
</evidence>
<dbReference type="GO" id="GO:0004073">
    <property type="term" value="F:aspartate-semialdehyde dehydrogenase activity"/>
    <property type="evidence" value="ECO:0007669"/>
    <property type="project" value="UniProtKB-EC"/>
</dbReference>
<feature type="chain" id="PRO_5022676276" description="Aspartate-semialdehyde dehydrogenase" evidence="12">
    <location>
        <begin position="24"/>
        <end position="436"/>
    </location>
</feature>
<evidence type="ECO:0000256" key="7">
    <source>
        <dbReference type="ARBA" id="ARBA00023002"/>
    </source>
</evidence>
<dbReference type="PANTHER" id="PTHR46718">
    <property type="entry name" value="ASPARTATE-SEMIALDEHYDE DEHYDROGENASE"/>
    <property type="match status" value="1"/>
</dbReference>
<comment type="catalytic activity">
    <reaction evidence="8">
        <text>L-aspartate 4-semialdehyde + phosphate + NADP(+) = 4-phospho-L-aspartate + NADPH + H(+)</text>
        <dbReference type="Rhea" id="RHEA:24284"/>
        <dbReference type="ChEBI" id="CHEBI:15378"/>
        <dbReference type="ChEBI" id="CHEBI:43474"/>
        <dbReference type="ChEBI" id="CHEBI:57535"/>
        <dbReference type="ChEBI" id="CHEBI:57783"/>
        <dbReference type="ChEBI" id="CHEBI:58349"/>
        <dbReference type="ChEBI" id="CHEBI:537519"/>
        <dbReference type="EC" id="1.2.1.11"/>
    </reaction>
    <physiologicalReaction direction="right-to-left" evidence="8">
        <dbReference type="Rhea" id="RHEA:24286"/>
    </physiologicalReaction>
</comment>
<dbReference type="Proteomes" id="UP000323011">
    <property type="component" value="Unassembled WGS sequence"/>
</dbReference>
<dbReference type="InterPro" id="IPR000534">
    <property type="entry name" value="Semialdehyde_DH_NAD-bd"/>
</dbReference>
<dbReference type="GO" id="GO:0009088">
    <property type="term" value="P:threonine biosynthetic process"/>
    <property type="evidence" value="ECO:0007669"/>
    <property type="project" value="UniProtKB-KW"/>
</dbReference>
<evidence type="ECO:0000256" key="3">
    <source>
        <dbReference type="ARBA" id="ARBA00010584"/>
    </source>
</evidence>
<dbReference type="SUPFAM" id="SSF51735">
    <property type="entry name" value="NAD(P)-binding Rossmann-fold domains"/>
    <property type="match status" value="1"/>
</dbReference>
<dbReference type="GO" id="GO:0046983">
    <property type="term" value="F:protein dimerization activity"/>
    <property type="evidence" value="ECO:0007669"/>
    <property type="project" value="InterPro"/>
</dbReference>
<dbReference type="SMART" id="SM00859">
    <property type="entry name" value="Semialdhyde_dh"/>
    <property type="match status" value="1"/>
</dbReference>
<keyword evidence="15" id="KW-1185">Reference proteome</keyword>
<dbReference type="InterPro" id="IPR036291">
    <property type="entry name" value="NAD(P)-bd_dom_sf"/>
</dbReference>
<evidence type="ECO:0000256" key="5">
    <source>
        <dbReference type="ARBA" id="ARBA00022697"/>
    </source>
</evidence>
<dbReference type="NCBIfam" id="NF006416">
    <property type="entry name" value="PRK08664.1"/>
    <property type="match status" value="1"/>
</dbReference>
<evidence type="ECO:0000256" key="10">
    <source>
        <dbReference type="ARBA" id="ARBA00050041"/>
    </source>
</evidence>
<accession>A0A5A8CFU6</accession>
<dbReference type="GO" id="GO:0009086">
    <property type="term" value="P:methionine biosynthetic process"/>
    <property type="evidence" value="ECO:0007669"/>
    <property type="project" value="TreeGrafter"/>
</dbReference>
<feature type="compositionally biased region" description="Low complexity" evidence="11">
    <location>
        <begin position="28"/>
        <end position="39"/>
    </location>
</feature>
<keyword evidence="12" id="KW-0732">Signal</keyword>
<protein>
    <recommendedName>
        <fullName evidence="10">Aspartate-semialdehyde dehydrogenase</fullName>
        <ecNumber evidence="4">1.2.1.11</ecNumber>
    </recommendedName>
</protein>
<comment type="function">
    <text evidence="9">Catalyzes the NADPH-dependent formation of L-aspartate 4-semialdehyde (L-ASA) by the reductive dephosphorylation of 4-phospho-L-aspartate. Mediates the second step in the biosynthesis of amino acids that derive from aspartate (the aspartate family of amino acids), including methioinine and threonine, the latter of which is a precursor to isoleucine.</text>
</comment>
<dbReference type="PANTHER" id="PTHR46718:SF1">
    <property type="entry name" value="ASPARTATE-SEMIALDEHYDE DEHYDROGENASE"/>
    <property type="match status" value="1"/>
</dbReference>
<keyword evidence="7" id="KW-0560">Oxidoreductase</keyword>
<evidence type="ECO:0000313" key="14">
    <source>
        <dbReference type="EMBL" id="KAA0151905.1"/>
    </source>
</evidence>
<dbReference type="NCBIfam" id="TIGR00978">
    <property type="entry name" value="asd_EA"/>
    <property type="match status" value="1"/>
</dbReference>
<evidence type="ECO:0000256" key="12">
    <source>
        <dbReference type="SAM" id="SignalP"/>
    </source>
</evidence>
<name>A0A5A8CFU6_CAFRO</name>